<dbReference type="InterPro" id="IPR023827">
    <property type="entry name" value="Peptidase_S8_Asp-AS"/>
</dbReference>
<feature type="active site" description="Charge relay system" evidence="5 6">
    <location>
        <position position="389"/>
    </location>
</feature>
<dbReference type="InterPro" id="IPR022398">
    <property type="entry name" value="Peptidase_S8_His-AS"/>
</dbReference>
<dbReference type="InterPro" id="IPR017309">
    <property type="entry name" value="Pept_S8A_subtilisin_proteobac"/>
</dbReference>
<evidence type="ECO:0000256" key="7">
    <source>
        <dbReference type="RuleBase" id="RU003355"/>
    </source>
</evidence>
<dbReference type="PRINTS" id="PR00723">
    <property type="entry name" value="SUBTILISIN"/>
</dbReference>
<evidence type="ECO:0000256" key="5">
    <source>
        <dbReference type="PIRSR" id="PIRSR615500-1"/>
    </source>
</evidence>
<evidence type="ECO:0000256" key="6">
    <source>
        <dbReference type="PROSITE-ProRule" id="PRU01240"/>
    </source>
</evidence>
<sequence>MIFLKWLISIVFLVLIAGCNSSDNSSTGSGTGGSVSGFSVGGRLIVASNVAADVDTNDLNAPATVSNNQFATAQVIPNPVMVGGYVNVSGSGNSGRSRNAGDVSDFYAVNLQRGQLAMLFIADGSRQGIDLDLYLYDNQGKIIDASINEGMNESLFSRQSGAHVIEVRAEAGASNYVLTLSQNVGTSSDIDDRGSRLSDDFAVGELIVQLAESDEADLTVQADVLSALGLQTQHFDRSRRMLFTLDNNTLQTLSTSSVCADFASEALCDKYKTLMQLKQVRQHPAVLDASPNHLLHAHRIPNDPFFEYQWHYKMMNLPQAWDMTLGSSEVIVAVVDTGVLLSHPDLRGKLAAGYDFISDPAIAKDGNGIDSNPDDPGGKEGREASSNFHGTHVAGTIAAATNNGVGVAGAGWLTRVMPLRVLGRGGSGREYDTEQAIRFAAGLPNDSRTVPTQRADIINLSLGGSRISSGFTEAINQARANGVIVVAASGNDGSNAPTYPAALDGVISVSAVSLSKELAYYSNYGSTIDVAAPGGDKSTPDLDGDGRPDQIASTFGDDSSVPTQYTYYYQQGTSMAAPHVSGVIALMKAVNPDLTPGDVDSLLRSGQITDDIGRTGRDDQFGYGLINARKAVAAASELLSGPPRVELSPSLVVNPNSLNFGVSTQTSTLTVSNGGGGLLSVTEITADGGNVISVRPLSVDGNGLGSYQVSLNRGNLAPGTYSATIVFRSTVNTVRVPLILQVAAQNQSTTGDAGYHYILLVQPDTLETVKEIQASVRNGAYSFRFTNVPVGTYQMIAGTDANNDGYICDSGEACGSYLSLDQPSTIDVGRDMTLADFATTFNVNFLTGRSADESSESGFRGYSRLMTEGKRVQP</sequence>
<name>A0A251X9J5_9GAMM</name>
<evidence type="ECO:0000256" key="2">
    <source>
        <dbReference type="ARBA" id="ARBA00022670"/>
    </source>
</evidence>
<dbReference type="Pfam" id="PF00082">
    <property type="entry name" value="Peptidase_S8"/>
    <property type="match status" value="1"/>
</dbReference>
<dbReference type="PROSITE" id="PS51892">
    <property type="entry name" value="SUBTILASE"/>
    <property type="match status" value="1"/>
</dbReference>
<keyword evidence="2 6" id="KW-0645">Protease</keyword>
<dbReference type="InterPro" id="IPR013783">
    <property type="entry name" value="Ig-like_fold"/>
</dbReference>
<accession>A0A251X9J5</accession>
<feature type="domain" description="Peptidase S8/S53" evidence="10">
    <location>
        <begin position="328"/>
        <end position="624"/>
    </location>
</feature>
<dbReference type="Gene3D" id="2.60.40.10">
    <property type="entry name" value="Immunoglobulins"/>
    <property type="match status" value="1"/>
</dbReference>
<dbReference type="AlphaFoldDB" id="A0A251X9J5"/>
<evidence type="ECO:0000313" key="12">
    <source>
        <dbReference type="Proteomes" id="UP000194798"/>
    </source>
</evidence>
<dbReference type="PROSITE" id="PS00138">
    <property type="entry name" value="SUBTILASE_SER"/>
    <property type="match status" value="1"/>
</dbReference>
<dbReference type="InterPro" id="IPR015500">
    <property type="entry name" value="Peptidase_S8_subtilisin-rel"/>
</dbReference>
<protein>
    <recommendedName>
        <fullName evidence="10">Peptidase S8/S53 domain-containing protein</fullName>
    </recommendedName>
</protein>
<evidence type="ECO:0000256" key="8">
    <source>
        <dbReference type="SAM" id="MobiDB-lite"/>
    </source>
</evidence>
<dbReference type="PROSITE" id="PS00137">
    <property type="entry name" value="SUBTILASE_HIS"/>
    <property type="match status" value="1"/>
</dbReference>
<evidence type="ECO:0000256" key="4">
    <source>
        <dbReference type="ARBA" id="ARBA00022825"/>
    </source>
</evidence>
<dbReference type="PROSITE" id="PS00136">
    <property type="entry name" value="SUBTILASE_ASP"/>
    <property type="match status" value="1"/>
</dbReference>
<dbReference type="InterPro" id="IPR000209">
    <property type="entry name" value="Peptidase_S8/S53_dom"/>
</dbReference>
<organism evidence="11 12">
    <name type="scientific">Thioflexithrix psekupsensis</name>
    <dbReference type="NCBI Taxonomy" id="1570016"/>
    <lineage>
        <taxon>Bacteria</taxon>
        <taxon>Pseudomonadati</taxon>
        <taxon>Pseudomonadota</taxon>
        <taxon>Gammaproteobacteria</taxon>
        <taxon>Thiotrichales</taxon>
        <taxon>Thioflexithrix</taxon>
    </lineage>
</organism>
<dbReference type="Gene3D" id="3.40.50.200">
    <property type="entry name" value="Peptidase S8/S53 domain"/>
    <property type="match status" value="1"/>
</dbReference>
<dbReference type="InterPro" id="IPR036852">
    <property type="entry name" value="Peptidase_S8/S53_dom_sf"/>
</dbReference>
<gene>
    <name evidence="11" type="ORF">TPSD3_08940</name>
</gene>
<feature type="signal peptide" evidence="9">
    <location>
        <begin position="1"/>
        <end position="21"/>
    </location>
</feature>
<comment type="similarity">
    <text evidence="1 6 7">Belongs to the peptidase S8 family.</text>
</comment>
<dbReference type="GO" id="GO:0006508">
    <property type="term" value="P:proteolysis"/>
    <property type="evidence" value="ECO:0007669"/>
    <property type="project" value="UniProtKB-KW"/>
</dbReference>
<dbReference type="Proteomes" id="UP000194798">
    <property type="component" value="Unassembled WGS sequence"/>
</dbReference>
<evidence type="ECO:0000256" key="3">
    <source>
        <dbReference type="ARBA" id="ARBA00022801"/>
    </source>
</evidence>
<keyword evidence="3 6" id="KW-0378">Hydrolase</keyword>
<dbReference type="InterPro" id="IPR050131">
    <property type="entry name" value="Peptidase_S8_subtilisin-like"/>
</dbReference>
<dbReference type="CDD" id="cd07496">
    <property type="entry name" value="Peptidases_S8_13"/>
    <property type="match status" value="1"/>
</dbReference>
<evidence type="ECO:0000256" key="9">
    <source>
        <dbReference type="SAM" id="SignalP"/>
    </source>
</evidence>
<dbReference type="EMBL" id="MSLT01000012">
    <property type="protein sequence ID" value="OUD14676.1"/>
    <property type="molecule type" value="Genomic_DNA"/>
</dbReference>
<comment type="caution">
    <text evidence="11">The sequence shown here is derived from an EMBL/GenBank/DDBJ whole genome shotgun (WGS) entry which is preliminary data.</text>
</comment>
<dbReference type="RefSeq" id="WP_176329803.1">
    <property type="nucleotide sequence ID" value="NZ_MSLT01000012.1"/>
</dbReference>
<keyword evidence="4 6" id="KW-0720">Serine protease</keyword>
<dbReference type="InterPro" id="IPR023828">
    <property type="entry name" value="Peptidase_S8_Ser-AS"/>
</dbReference>
<keyword evidence="12" id="KW-1185">Reference proteome</keyword>
<feature type="active site" description="Charge relay system" evidence="5 6">
    <location>
        <position position="574"/>
    </location>
</feature>
<evidence type="ECO:0000259" key="10">
    <source>
        <dbReference type="Pfam" id="PF00082"/>
    </source>
</evidence>
<dbReference type="PANTHER" id="PTHR43806:SF11">
    <property type="entry name" value="CEREVISIN-RELATED"/>
    <property type="match status" value="1"/>
</dbReference>
<keyword evidence="9" id="KW-0732">Signal</keyword>
<evidence type="ECO:0000256" key="1">
    <source>
        <dbReference type="ARBA" id="ARBA00011073"/>
    </source>
</evidence>
<evidence type="ECO:0000313" key="11">
    <source>
        <dbReference type="EMBL" id="OUD14676.1"/>
    </source>
</evidence>
<dbReference type="GO" id="GO:0004252">
    <property type="term" value="F:serine-type endopeptidase activity"/>
    <property type="evidence" value="ECO:0007669"/>
    <property type="project" value="UniProtKB-UniRule"/>
</dbReference>
<feature type="region of interest" description="Disordered" evidence="8">
    <location>
        <begin position="365"/>
        <end position="387"/>
    </location>
</feature>
<dbReference type="SUPFAM" id="SSF52743">
    <property type="entry name" value="Subtilisin-like"/>
    <property type="match status" value="1"/>
</dbReference>
<feature type="chain" id="PRO_5013236492" description="Peptidase S8/S53 domain-containing protein" evidence="9">
    <location>
        <begin position="22"/>
        <end position="874"/>
    </location>
</feature>
<dbReference type="InterPro" id="IPR034176">
    <property type="entry name" value="Peptidases_S8_13"/>
</dbReference>
<dbReference type="PANTHER" id="PTHR43806">
    <property type="entry name" value="PEPTIDASE S8"/>
    <property type="match status" value="1"/>
</dbReference>
<proteinExistence type="inferred from homology"/>
<dbReference type="Gene3D" id="2.60.120.380">
    <property type="match status" value="1"/>
</dbReference>
<reference evidence="11 12" key="1">
    <citation type="submission" date="2016-12" db="EMBL/GenBank/DDBJ databases">
        <title>Thioflexothrix psekupsii D3 genome sequencing and assembly.</title>
        <authorList>
            <person name="Fomenkov A."/>
            <person name="Vincze T."/>
            <person name="Grabovich M."/>
            <person name="Anton B.P."/>
            <person name="Dubinina G."/>
            <person name="Orlova M."/>
            <person name="Belousova E."/>
            <person name="Roberts R.J."/>
        </authorList>
    </citation>
    <scope>NUCLEOTIDE SEQUENCE [LARGE SCALE GENOMIC DNA]</scope>
    <source>
        <strain evidence="11">D3</strain>
    </source>
</reference>
<feature type="active site" description="Charge relay system" evidence="5 6">
    <location>
        <position position="336"/>
    </location>
</feature>
<dbReference type="PROSITE" id="PS51257">
    <property type="entry name" value="PROKAR_LIPOPROTEIN"/>
    <property type="match status" value="1"/>
</dbReference>
<dbReference type="PIRSF" id="PIRSF037893">
    <property type="entry name" value="Subtilisin_rel_Maqu_2796"/>
    <property type="match status" value="1"/>
</dbReference>